<name>A0AAU6SH26_9MICO</name>
<dbReference type="EMBL" id="CP151632">
    <property type="protein sequence ID" value="WZO36130.1"/>
    <property type="molecule type" value="Genomic_DNA"/>
</dbReference>
<evidence type="ECO:0008006" key="2">
    <source>
        <dbReference type="Google" id="ProtNLM"/>
    </source>
</evidence>
<proteinExistence type="predicted"/>
<gene>
    <name evidence="1" type="ORF">MRBLWS13_003848</name>
</gene>
<dbReference type="AlphaFoldDB" id="A0AAU6SH26"/>
<evidence type="ECO:0000313" key="1">
    <source>
        <dbReference type="EMBL" id="WZO36130.1"/>
    </source>
</evidence>
<sequence length="318" mass="35369">MQQHIDLSRAFTVRDGLRAGFARRELDANLLDRPFHGLRAVKDDETEQDLAAGERQRRTIELRARQFSAYMGPHEFFSHTTAAVLWGIPLPLLADNDLHVSVVSPRRAPRGTGVRGHQLVAPGVQVVRPDGHGLRVTSAVVTWALLGGVLRHPYDLVAAADAVVRVDRVPGPRGRVMPPALGTVAELEAVQLPKRRGVVAQREALARVRGGVASRPETWMRLTLVDAGLAEPETDVDVYDDAGEFIGCVDLAYRGLKIAFEYEGDHHRTDKVQWSRDLEKHELLVRAGWRVIRVTAQMVFVDPNVLTRLARQALRDRS</sequence>
<dbReference type="SUPFAM" id="SSF52980">
    <property type="entry name" value="Restriction endonuclease-like"/>
    <property type="match status" value="1"/>
</dbReference>
<accession>A0AAU6SH26</accession>
<dbReference type="InterPro" id="IPR011335">
    <property type="entry name" value="Restrct_endonuc-II-like"/>
</dbReference>
<organism evidence="1">
    <name type="scientific">Microbacterium sp. LWS13-1.2</name>
    <dbReference type="NCBI Taxonomy" id="3135264"/>
    <lineage>
        <taxon>Bacteria</taxon>
        <taxon>Bacillati</taxon>
        <taxon>Actinomycetota</taxon>
        <taxon>Actinomycetes</taxon>
        <taxon>Micrococcales</taxon>
        <taxon>Microbacteriaceae</taxon>
        <taxon>Microbacterium</taxon>
    </lineage>
</organism>
<reference evidence="1" key="1">
    <citation type="submission" date="2024-04" db="EMBL/GenBank/DDBJ databases">
        <authorList>
            <person name="Roder T."/>
            <person name="Oberhansli S."/>
            <person name="Kreuzer M."/>
        </authorList>
    </citation>
    <scope>NUCLEOTIDE SEQUENCE</scope>
    <source>
        <strain evidence="1">LWS13-1.2</strain>
    </source>
</reference>
<protein>
    <recommendedName>
        <fullName evidence="2">DUF559 domain-containing protein</fullName>
    </recommendedName>
</protein>
<dbReference type="Gene3D" id="3.40.960.10">
    <property type="entry name" value="VSR Endonuclease"/>
    <property type="match status" value="1"/>
</dbReference>
<dbReference type="RefSeq" id="WP_349426929.1">
    <property type="nucleotide sequence ID" value="NZ_CP151632.1"/>
</dbReference>